<protein>
    <submittedName>
        <fullName evidence="1">Uncharacterized protein</fullName>
    </submittedName>
</protein>
<dbReference type="EMBL" id="LR796731">
    <property type="protein sequence ID" value="CAB4162318.1"/>
    <property type="molecule type" value="Genomic_DNA"/>
</dbReference>
<reference evidence="1" key="1">
    <citation type="submission" date="2020-04" db="EMBL/GenBank/DDBJ databases">
        <authorList>
            <person name="Chiriac C."/>
            <person name="Salcher M."/>
            <person name="Ghai R."/>
            <person name="Kavagutti S V."/>
        </authorList>
    </citation>
    <scope>NUCLEOTIDE SEQUENCE</scope>
</reference>
<organism evidence="1">
    <name type="scientific">uncultured Caudovirales phage</name>
    <dbReference type="NCBI Taxonomy" id="2100421"/>
    <lineage>
        <taxon>Viruses</taxon>
        <taxon>Duplodnaviria</taxon>
        <taxon>Heunggongvirae</taxon>
        <taxon>Uroviricota</taxon>
        <taxon>Caudoviricetes</taxon>
        <taxon>Peduoviridae</taxon>
        <taxon>Maltschvirus</taxon>
        <taxon>Maltschvirus maltsch</taxon>
    </lineage>
</organism>
<gene>
    <name evidence="1" type="ORF">UFOVP279_31</name>
    <name evidence="2" type="ORF">UFOVP781_32</name>
</gene>
<evidence type="ECO:0000313" key="1">
    <source>
        <dbReference type="EMBL" id="CAB4134558.1"/>
    </source>
</evidence>
<accession>A0A6J5LIW8</accession>
<name>A0A6J5LIW8_9CAUD</name>
<proteinExistence type="predicted"/>
<dbReference type="EMBL" id="LR796287">
    <property type="protein sequence ID" value="CAB4134558.1"/>
    <property type="molecule type" value="Genomic_DNA"/>
</dbReference>
<sequence length="77" mass="8903">MNTYTVTVYKQLPPLAQIAKHLLSFQLRTGFPIRKALELYKRPMTWEYGNKRDAKRQARSFCKDGTGRTVTLTVAAR</sequence>
<evidence type="ECO:0000313" key="2">
    <source>
        <dbReference type="EMBL" id="CAB4162318.1"/>
    </source>
</evidence>